<evidence type="ECO:0000256" key="5">
    <source>
        <dbReference type="SAM" id="Phobius"/>
    </source>
</evidence>
<comment type="subcellular location">
    <subcellularLocation>
        <location evidence="1">Cell membrane</location>
        <topology evidence="1">Multi-pass membrane protein</topology>
    </subcellularLocation>
</comment>
<feature type="transmembrane region" description="Helical" evidence="5">
    <location>
        <begin position="104"/>
        <end position="122"/>
    </location>
</feature>
<dbReference type="Proteomes" id="UP000237752">
    <property type="component" value="Unassembled WGS sequence"/>
</dbReference>
<evidence type="ECO:0000256" key="2">
    <source>
        <dbReference type="ARBA" id="ARBA00022692"/>
    </source>
</evidence>
<keyword evidence="4 5" id="KW-0472">Membrane</keyword>
<feature type="domain" description="Major facilitator superfamily (MFS) profile" evidence="6">
    <location>
        <begin position="38"/>
        <end position="465"/>
    </location>
</feature>
<protein>
    <submittedName>
        <fullName evidence="7">Sugar phosphate permease</fullName>
    </submittedName>
</protein>
<dbReference type="Gene3D" id="1.20.1250.20">
    <property type="entry name" value="MFS general substrate transporter like domains"/>
    <property type="match status" value="2"/>
</dbReference>
<keyword evidence="8" id="KW-1185">Reference proteome</keyword>
<name>A0A2T0ZW58_9ACTN</name>
<dbReference type="PANTHER" id="PTHR11662:SF399">
    <property type="entry name" value="FI19708P1-RELATED"/>
    <property type="match status" value="1"/>
</dbReference>
<dbReference type="CDD" id="cd06174">
    <property type="entry name" value="MFS"/>
    <property type="match status" value="1"/>
</dbReference>
<reference evidence="7 8" key="1">
    <citation type="submission" date="2018-03" db="EMBL/GenBank/DDBJ databases">
        <title>Genomic Encyclopedia of Archaeal and Bacterial Type Strains, Phase II (KMG-II): from individual species to whole genera.</title>
        <authorList>
            <person name="Goeker M."/>
        </authorList>
    </citation>
    <scope>NUCLEOTIDE SEQUENCE [LARGE SCALE GENOMIC DNA]</scope>
    <source>
        <strain evidence="7 8">DSM 100065</strain>
    </source>
</reference>
<dbReference type="RefSeq" id="WP_170111120.1">
    <property type="nucleotide sequence ID" value="NZ_PVUE01000016.1"/>
</dbReference>
<dbReference type="InterPro" id="IPR050382">
    <property type="entry name" value="MFS_Na/Anion_cotransporter"/>
</dbReference>
<keyword evidence="2 5" id="KW-0812">Transmembrane</keyword>
<proteinExistence type="predicted"/>
<evidence type="ECO:0000259" key="6">
    <source>
        <dbReference type="PROSITE" id="PS50850"/>
    </source>
</evidence>
<feature type="transmembrane region" description="Helical" evidence="5">
    <location>
        <begin position="327"/>
        <end position="346"/>
    </location>
</feature>
<organism evidence="7 8">
    <name type="scientific">Antricoccus suffuscus</name>
    <dbReference type="NCBI Taxonomy" id="1629062"/>
    <lineage>
        <taxon>Bacteria</taxon>
        <taxon>Bacillati</taxon>
        <taxon>Actinomycetota</taxon>
        <taxon>Actinomycetes</taxon>
        <taxon>Geodermatophilales</taxon>
        <taxon>Antricoccaceae</taxon>
        <taxon>Antricoccus</taxon>
    </lineage>
</organism>
<feature type="transmembrane region" description="Helical" evidence="5">
    <location>
        <begin position="260"/>
        <end position="287"/>
    </location>
</feature>
<feature type="transmembrane region" description="Helical" evidence="5">
    <location>
        <begin position="128"/>
        <end position="150"/>
    </location>
</feature>
<feature type="transmembrane region" description="Helical" evidence="5">
    <location>
        <begin position="162"/>
        <end position="184"/>
    </location>
</feature>
<sequence length="496" mass="54233">MTTTSERPAAPAEPDKKGNWLWDRKLYSYPRGPHRYFLLALSVLATIVLYIENYALGGVSTLLSEQLGISFIYLVTMLAIVNLIGAFGSLVAGIGDRLGRANMVIWGLLLVGLLTTFVVPAVTNKLVLGIILAIIGFVEGMLLVATPALVRDYSPQVGRAAAMGIWNVGPVAGSLVVAIIASATLEHFHNHWTSQFVIAGIIGLVMFVLALLFLKELSPKLRDQLMVDPKDRELIEARAASGQVAVNLHKPFRQMWKADIIWPSVGFGTLLLLYFTLVGFSPVLYATAFGFNASQANGIAAWAWGANVVVTVLIGFLFDWSKIRKPWILIGCVLTIIFELILLFNMNTALSFTQLSVIMAFMSGSFGFAAVAFYAAFTETVEERNPALMATGLAIWGWIIRVIAFISFLIIPHIVTSATTLLEAATQPKAAVAKAAIDVHGEWQTWLWICVAGTVFFMIVTPLLRGPWSPKKARELLAAHDRRSAEELAEIRSSTR</sequence>
<dbReference type="InterPro" id="IPR011701">
    <property type="entry name" value="MFS"/>
</dbReference>
<comment type="caution">
    <text evidence="7">The sequence shown here is derived from an EMBL/GenBank/DDBJ whole genome shotgun (WGS) entry which is preliminary data.</text>
</comment>
<keyword evidence="3 5" id="KW-1133">Transmembrane helix</keyword>
<accession>A0A2T0ZW58</accession>
<dbReference type="PANTHER" id="PTHR11662">
    <property type="entry name" value="SOLUTE CARRIER FAMILY 17"/>
    <property type="match status" value="1"/>
</dbReference>
<evidence type="ECO:0000256" key="3">
    <source>
        <dbReference type="ARBA" id="ARBA00022989"/>
    </source>
</evidence>
<dbReference type="AlphaFoldDB" id="A0A2T0ZW58"/>
<feature type="transmembrane region" description="Helical" evidence="5">
    <location>
        <begin position="196"/>
        <end position="214"/>
    </location>
</feature>
<dbReference type="GO" id="GO:0005886">
    <property type="term" value="C:plasma membrane"/>
    <property type="evidence" value="ECO:0007669"/>
    <property type="project" value="UniProtKB-SubCell"/>
</dbReference>
<dbReference type="PROSITE" id="PS50850">
    <property type="entry name" value="MFS"/>
    <property type="match status" value="1"/>
</dbReference>
<feature type="transmembrane region" description="Helical" evidence="5">
    <location>
        <begin position="34"/>
        <end position="51"/>
    </location>
</feature>
<feature type="transmembrane region" description="Helical" evidence="5">
    <location>
        <begin position="387"/>
        <end position="411"/>
    </location>
</feature>
<evidence type="ECO:0000313" key="7">
    <source>
        <dbReference type="EMBL" id="PRZ40524.1"/>
    </source>
</evidence>
<gene>
    <name evidence="7" type="ORF">CLV47_11657</name>
</gene>
<feature type="transmembrane region" description="Helical" evidence="5">
    <location>
        <begin position="71"/>
        <end position="92"/>
    </location>
</feature>
<feature type="transmembrane region" description="Helical" evidence="5">
    <location>
        <begin position="299"/>
        <end position="320"/>
    </location>
</feature>
<evidence type="ECO:0000256" key="1">
    <source>
        <dbReference type="ARBA" id="ARBA00004651"/>
    </source>
</evidence>
<feature type="transmembrane region" description="Helical" evidence="5">
    <location>
        <begin position="352"/>
        <end position="375"/>
    </location>
</feature>
<dbReference type="Pfam" id="PF07690">
    <property type="entry name" value="MFS_1"/>
    <property type="match status" value="1"/>
</dbReference>
<dbReference type="GO" id="GO:0022857">
    <property type="term" value="F:transmembrane transporter activity"/>
    <property type="evidence" value="ECO:0007669"/>
    <property type="project" value="InterPro"/>
</dbReference>
<feature type="transmembrane region" description="Helical" evidence="5">
    <location>
        <begin position="446"/>
        <end position="464"/>
    </location>
</feature>
<dbReference type="InterPro" id="IPR020846">
    <property type="entry name" value="MFS_dom"/>
</dbReference>
<evidence type="ECO:0000313" key="8">
    <source>
        <dbReference type="Proteomes" id="UP000237752"/>
    </source>
</evidence>
<dbReference type="EMBL" id="PVUE01000016">
    <property type="protein sequence ID" value="PRZ40524.1"/>
    <property type="molecule type" value="Genomic_DNA"/>
</dbReference>
<evidence type="ECO:0000256" key="4">
    <source>
        <dbReference type="ARBA" id="ARBA00023136"/>
    </source>
</evidence>
<dbReference type="InterPro" id="IPR036259">
    <property type="entry name" value="MFS_trans_sf"/>
</dbReference>
<dbReference type="SUPFAM" id="SSF103473">
    <property type="entry name" value="MFS general substrate transporter"/>
    <property type="match status" value="1"/>
</dbReference>